<dbReference type="EMBL" id="KL584846">
    <property type="protein sequence ID" value="KEQ59818.1"/>
    <property type="molecule type" value="Genomic_DNA"/>
</dbReference>
<dbReference type="AlphaFoldDB" id="A0A074VH60"/>
<protein>
    <submittedName>
        <fullName evidence="1">Uncharacterized protein</fullName>
    </submittedName>
</protein>
<sequence length="183" mass="21003">MTVTFDDSRVWLMWLNLFSTEAHDNFVFRVGLTLMDLDHNPFEEYSIPPYLRESFKRVEQVNGPDVVANTSSLEKKANAERAYKIGDLPSLGNRNINHILMENKLQYLPTNISEHKHRISILRSDHVKILLFDGSSQEFSALYSLGTNNTLFKHSLQLGRISDNEGAKPQEAKESRADRILLL</sequence>
<accession>A0A074VH60</accession>
<dbReference type="RefSeq" id="XP_040876841.1">
    <property type="nucleotide sequence ID" value="XM_041025172.1"/>
</dbReference>
<proteinExistence type="predicted"/>
<organism evidence="1 2">
    <name type="scientific">Aureobasidium melanogenum (strain CBS 110374)</name>
    <name type="common">Aureobasidium pullulans var. melanogenum</name>
    <dbReference type="NCBI Taxonomy" id="1043003"/>
    <lineage>
        <taxon>Eukaryota</taxon>
        <taxon>Fungi</taxon>
        <taxon>Dikarya</taxon>
        <taxon>Ascomycota</taxon>
        <taxon>Pezizomycotina</taxon>
        <taxon>Dothideomycetes</taxon>
        <taxon>Dothideomycetidae</taxon>
        <taxon>Dothideales</taxon>
        <taxon>Saccotheciaceae</taxon>
        <taxon>Aureobasidium</taxon>
    </lineage>
</organism>
<evidence type="ECO:0000313" key="1">
    <source>
        <dbReference type="EMBL" id="KEQ59818.1"/>
    </source>
</evidence>
<reference evidence="1 2" key="1">
    <citation type="journal article" date="2014" name="BMC Genomics">
        <title>Genome sequencing of four Aureobasidium pullulans varieties: biotechnological potential, stress tolerance, and description of new species.</title>
        <authorList>
            <person name="Gostin Ar C."/>
            <person name="Ohm R.A."/>
            <person name="Kogej T."/>
            <person name="Sonjak S."/>
            <person name="Turk M."/>
            <person name="Zajc J."/>
            <person name="Zalar P."/>
            <person name="Grube M."/>
            <person name="Sun H."/>
            <person name="Han J."/>
            <person name="Sharma A."/>
            <person name="Chiniquy J."/>
            <person name="Ngan C.Y."/>
            <person name="Lipzen A."/>
            <person name="Barry K."/>
            <person name="Grigoriev I.V."/>
            <person name="Gunde-Cimerman N."/>
        </authorList>
    </citation>
    <scope>NUCLEOTIDE SEQUENCE [LARGE SCALE GENOMIC DNA]</scope>
    <source>
        <strain evidence="1 2">CBS 110374</strain>
    </source>
</reference>
<keyword evidence="2" id="KW-1185">Reference proteome</keyword>
<name>A0A074VH60_AURM1</name>
<dbReference type="Proteomes" id="UP000030672">
    <property type="component" value="Unassembled WGS sequence"/>
</dbReference>
<gene>
    <name evidence="1" type="ORF">M437DRAFT_68787</name>
</gene>
<evidence type="ECO:0000313" key="2">
    <source>
        <dbReference type="Proteomes" id="UP000030672"/>
    </source>
</evidence>
<dbReference type="GeneID" id="63918545"/>
<dbReference type="HOGENOM" id="CLU_1474891_0_0_1"/>